<evidence type="ECO:0000313" key="2">
    <source>
        <dbReference type="EMBL" id="MDJ1483104.1"/>
    </source>
</evidence>
<protein>
    <submittedName>
        <fullName evidence="2">DUF3987 domain-containing protein</fullName>
    </submittedName>
</protein>
<proteinExistence type="predicted"/>
<dbReference type="InterPro" id="IPR025246">
    <property type="entry name" value="IS30-like_HTH"/>
</dbReference>
<evidence type="ECO:0000259" key="1">
    <source>
        <dbReference type="Pfam" id="PF13936"/>
    </source>
</evidence>
<comment type="caution">
    <text evidence="2">The sequence shown here is derived from an EMBL/GenBank/DDBJ whole genome shotgun (WGS) entry which is preliminary data.</text>
</comment>
<feature type="domain" description="Transposase IS30-like HTH" evidence="1">
    <location>
        <begin position="429"/>
        <end position="460"/>
    </location>
</feature>
<name>A0AAE3U7N8_9BACT</name>
<gene>
    <name evidence="2" type="ORF">QNI16_21580</name>
</gene>
<dbReference type="InterPro" id="IPR025048">
    <property type="entry name" value="DUF3987"/>
</dbReference>
<evidence type="ECO:0000313" key="3">
    <source>
        <dbReference type="Proteomes" id="UP001241110"/>
    </source>
</evidence>
<dbReference type="RefSeq" id="WP_313982675.1">
    <property type="nucleotide sequence ID" value="NZ_JASJOS010000010.1"/>
</dbReference>
<accession>A0AAE3U7N8</accession>
<dbReference type="EMBL" id="JASJOS010000010">
    <property type="protein sequence ID" value="MDJ1483104.1"/>
    <property type="molecule type" value="Genomic_DNA"/>
</dbReference>
<dbReference type="Gene3D" id="1.10.10.60">
    <property type="entry name" value="Homeodomain-like"/>
    <property type="match status" value="1"/>
</dbReference>
<dbReference type="Pfam" id="PF13936">
    <property type="entry name" value="HTH_38"/>
    <property type="match status" value="1"/>
</dbReference>
<dbReference type="Pfam" id="PF13148">
    <property type="entry name" value="DUF3987"/>
    <property type="match status" value="1"/>
</dbReference>
<reference evidence="2" key="1">
    <citation type="submission" date="2023-05" db="EMBL/GenBank/DDBJ databases">
        <authorList>
            <person name="Zhang X."/>
        </authorList>
    </citation>
    <scope>NUCLEOTIDE SEQUENCE</scope>
    <source>
        <strain evidence="2">YF14B1</strain>
    </source>
</reference>
<sequence>MTEFRIDDVFTTEETGRKEIEKVVNGSTVPKVSRPKNGTVDKWDTNVPKTVYDNLPLLLSKACAVFPNERERDVFLTASLAVLSGCFPTVTGEYDGTDVFANLYAFIVAPAASGKGSMVWAKYLGNGYHKLLKGESDTAFDMYSTMLTEYNQTKKNNPYSVEPVIPPYKILYFPANTSAAMILRNLYESEGNGVLFESEADTLSSSLMQDWGNFSDVLRKAFHHEPVSSSRKGNGPKPVQNEVNRPRLSVCLSGTPAQVSRLIHSVEDGLFSRFMFYSFSIDASWRDVSPFAKGRVNLNKHFTLLEEEALKIAEVVRICDHRFELTESQWTRLNSRFTQWLDEIKEDIPDAISSVKRMGLICFRIAMILTIVRHFHETISVEVNSNLICSDADFDTAITLAEVYKDHALMMVEQMPTTIANNQFAQKSENIERAQAMKEAGKSIREIAKELDIPKSTILRWTKQ</sequence>
<dbReference type="Proteomes" id="UP001241110">
    <property type="component" value="Unassembled WGS sequence"/>
</dbReference>
<dbReference type="AlphaFoldDB" id="A0AAE3U7N8"/>
<organism evidence="2 3">
    <name type="scientific">Xanthocytophaga flava</name>
    <dbReference type="NCBI Taxonomy" id="3048013"/>
    <lineage>
        <taxon>Bacteria</taxon>
        <taxon>Pseudomonadati</taxon>
        <taxon>Bacteroidota</taxon>
        <taxon>Cytophagia</taxon>
        <taxon>Cytophagales</taxon>
        <taxon>Rhodocytophagaceae</taxon>
        <taxon>Xanthocytophaga</taxon>
    </lineage>
</organism>